<evidence type="ECO:0000313" key="3">
    <source>
        <dbReference type="Proteomes" id="UP000655830"/>
    </source>
</evidence>
<dbReference type="PANTHER" id="PTHR13369">
    <property type="match status" value="1"/>
</dbReference>
<organism evidence="2 3">
    <name type="scientific">Zhenhengia yiwuensis</name>
    <dbReference type="NCBI Taxonomy" id="2763666"/>
    <lineage>
        <taxon>Bacteria</taxon>
        <taxon>Bacillati</taxon>
        <taxon>Bacillota</taxon>
        <taxon>Clostridia</taxon>
        <taxon>Lachnospirales</taxon>
        <taxon>Lachnospiraceae</taxon>
        <taxon>Zhenhengia</taxon>
    </lineage>
</organism>
<sequence>MEKLIRLWEESLEQNTFIDAVWSNPRIKLDQYEKITCKRILLKSEVLLQFTLYKNNKAYHENCKLSEVAAFLRNNAQNFKQLQLYTTTYDYQALINKKGEANIKRKAATKKQDTSLSHNRQKQYILDEASSKEFLIHLGLMSNDGQIKPSKYDKYKQINKYLETIESVMATLNQDFIRIIDFGCGKSYLTFAMYHYLTHIRGKQVEIVGLDLKEDVIAFCNDLAHSLGYTNLKFQVGDIGQYTTDKTIDMVVSLHACNTATDAALAKAVGWDAKVILAVPCCHHECYTQIHNPLLDPILKHGILKEKIASFITDGMRSLYLESVGYKVNVMEFIDMQHTPKNILIKAIRQGTPNPSALETYKALSEGMHLDLSLPRMLKDRVSH</sequence>
<keyword evidence="2" id="KW-0808">Transferase</keyword>
<accession>A0A926IA05</accession>
<proteinExistence type="predicted"/>
<dbReference type="PANTHER" id="PTHR13369:SF3">
    <property type="entry name" value="METHYLTRANSFERASE DOMAIN-CONTAINING PROTEIN"/>
    <property type="match status" value="1"/>
</dbReference>
<dbReference type="AlphaFoldDB" id="A0A926IA05"/>
<evidence type="ECO:0000313" key="2">
    <source>
        <dbReference type="EMBL" id="MBC8580340.1"/>
    </source>
</evidence>
<dbReference type="RefSeq" id="WP_249333171.1">
    <property type="nucleotide sequence ID" value="NZ_JACRSY010000019.1"/>
</dbReference>
<dbReference type="GO" id="GO:0005737">
    <property type="term" value="C:cytoplasm"/>
    <property type="evidence" value="ECO:0007669"/>
    <property type="project" value="TreeGrafter"/>
</dbReference>
<comment type="caution">
    <text evidence="2">The sequence shown here is derived from an EMBL/GenBank/DDBJ whole genome shotgun (WGS) entry which is preliminary data.</text>
</comment>
<dbReference type="InterPro" id="IPR025714">
    <property type="entry name" value="Methyltranfer_dom"/>
</dbReference>
<gene>
    <name evidence="2" type="ORF">H8718_12460</name>
</gene>
<dbReference type="Proteomes" id="UP000655830">
    <property type="component" value="Unassembled WGS sequence"/>
</dbReference>
<name>A0A926IA05_9FIRM</name>
<dbReference type="GO" id="GO:0008168">
    <property type="term" value="F:methyltransferase activity"/>
    <property type="evidence" value="ECO:0007669"/>
    <property type="project" value="UniProtKB-KW"/>
</dbReference>
<dbReference type="Gene3D" id="3.40.50.150">
    <property type="entry name" value="Vaccinia Virus protein VP39"/>
    <property type="match status" value="1"/>
</dbReference>
<reference evidence="2" key="1">
    <citation type="submission" date="2020-08" db="EMBL/GenBank/DDBJ databases">
        <title>Genome public.</title>
        <authorList>
            <person name="Liu C."/>
            <person name="Sun Q."/>
        </authorList>
    </citation>
    <scope>NUCLEOTIDE SEQUENCE</scope>
    <source>
        <strain evidence="2">NSJ-12</strain>
    </source>
</reference>
<dbReference type="Pfam" id="PF13679">
    <property type="entry name" value="Methyltransf_32"/>
    <property type="match status" value="1"/>
</dbReference>
<evidence type="ECO:0000259" key="1">
    <source>
        <dbReference type="Pfam" id="PF13679"/>
    </source>
</evidence>
<dbReference type="EMBL" id="JACRSY010000019">
    <property type="protein sequence ID" value="MBC8580340.1"/>
    <property type="molecule type" value="Genomic_DNA"/>
</dbReference>
<dbReference type="InterPro" id="IPR029063">
    <property type="entry name" value="SAM-dependent_MTases_sf"/>
</dbReference>
<dbReference type="SUPFAM" id="SSF53335">
    <property type="entry name" value="S-adenosyl-L-methionine-dependent methyltransferases"/>
    <property type="match status" value="1"/>
</dbReference>
<dbReference type="CDD" id="cd02440">
    <property type="entry name" value="AdoMet_MTases"/>
    <property type="match status" value="1"/>
</dbReference>
<feature type="domain" description="Methyltransferase" evidence="1">
    <location>
        <begin position="153"/>
        <end position="288"/>
    </location>
</feature>
<dbReference type="GO" id="GO:0032259">
    <property type="term" value="P:methylation"/>
    <property type="evidence" value="ECO:0007669"/>
    <property type="project" value="UniProtKB-KW"/>
</dbReference>
<keyword evidence="2" id="KW-0489">Methyltransferase</keyword>
<keyword evidence="3" id="KW-1185">Reference proteome</keyword>
<protein>
    <submittedName>
        <fullName evidence="2">SAM-dependent methyltransferase</fullName>
    </submittedName>
</protein>